<dbReference type="EMBL" id="AFWI01000154">
    <property type="protein sequence ID" value="EGU54487.1"/>
    <property type="molecule type" value="Genomic_DNA"/>
</dbReference>
<proteinExistence type="predicted"/>
<reference evidence="2 5" key="3">
    <citation type="submission" date="2014-08" db="EMBL/GenBank/DDBJ databases">
        <title>First Complete Genome Sequence of the Shellfish Pathogen Vibrio tubiashii.</title>
        <authorList>
            <person name="Richards G.P."/>
            <person name="Needleman D.S."/>
            <person name="Watson M.A."/>
            <person name="Bono J.L."/>
        </authorList>
    </citation>
    <scope>NUCLEOTIDE SEQUENCE [LARGE SCALE GENOMIC DNA]</scope>
    <source>
        <strain evidence="2 5">ATCC 19109</strain>
        <plasmid evidence="2">p48</plasmid>
        <plasmid evidence="5">Plasmid p48</plasmid>
    </source>
</reference>
<dbReference type="InterPro" id="IPR003004">
    <property type="entry name" value="GspF/PilC"/>
</dbReference>
<keyword evidence="1" id="KW-0472">Membrane</keyword>
<keyword evidence="2" id="KW-0614">Plasmid</keyword>
<dbReference type="AlphaFoldDB" id="F9T6T2"/>
<feature type="transmembrane region" description="Helical" evidence="1">
    <location>
        <begin position="183"/>
        <end position="206"/>
    </location>
</feature>
<dbReference type="EMBL" id="CP009359">
    <property type="protein sequence ID" value="AIW17496.1"/>
    <property type="molecule type" value="Genomic_DNA"/>
</dbReference>
<geneLocation type="plasmid" evidence="2 5">
    <name>p48</name>
</geneLocation>
<dbReference type="Proteomes" id="UP000030071">
    <property type="component" value="Plasmid p48"/>
</dbReference>
<keyword evidence="1" id="KW-0812">Transmembrane</keyword>
<feature type="transmembrane region" description="Helical" evidence="1">
    <location>
        <begin position="337"/>
        <end position="356"/>
    </location>
</feature>
<reference evidence="3" key="1">
    <citation type="submission" date="2011-08" db="EMBL/GenBank/DDBJ databases">
        <authorList>
            <person name="Hoffman M."/>
            <person name="Strain E.A."/>
            <person name="Brown E."/>
            <person name="Allard M.W."/>
        </authorList>
    </citation>
    <scope>NUCLEOTIDE SEQUENCE</scope>
    <source>
        <strain evidence="3">ATCC 19109</strain>
    </source>
</reference>
<keyword evidence="4" id="KW-1185">Reference proteome</keyword>
<protein>
    <recommendedName>
        <fullName evidence="6">Type II secretion system protein GspF domain-containing protein</fullName>
    </recommendedName>
</protein>
<dbReference type="GeneID" id="23448162"/>
<feature type="transmembrane region" description="Helical" evidence="1">
    <location>
        <begin position="129"/>
        <end position="150"/>
    </location>
</feature>
<dbReference type="PANTHER" id="PTHR30012">
    <property type="entry name" value="GENERAL SECRETION PATHWAY PROTEIN"/>
    <property type="match status" value="1"/>
</dbReference>
<dbReference type="Proteomes" id="UP000003836">
    <property type="component" value="Unassembled WGS sequence"/>
</dbReference>
<evidence type="ECO:0008006" key="6">
    <source>
        <dbReference type="Google" id="ProtNLM"/>
    </source>
</evidence>
<evidence type="ECO:0000313" key="2">
    <source>
        <dbReference type="EMBL" id="AIW17496.1"/>
    </source>
</evidence>
<dbReference type="PANTHER" id="PTHR30012:SF0">
    <property type="entry name" value="TYPE II SECRETION SYSTEM PROTEIN F-RELATED"/>
    <property type="match status" value="1"/>
</dbReference>
<evidence type="ECO:0000313" key="4">
    <source>
        <dbReference type="Proteomes" id="UP000003836"/>
    </source>
</evidence>
<name>F9T6T2_9VIBR</name>
<keyword evidence="1" id="KW-1133">Transmembrane helix</keyword>
<dbReference type="RefSeq" id="WP_004745311.1">
    <property type="nucleotide sequence ID" value="NZ_AFWI01000154.1"/>
</dbReference>
<evidence type="ECO:0000313" key="5">
    <source>
        <dbReference type="Proteomes" id="UP000030071"/>
    </source>
</evidence>
<dbReference type="HOGENOM" id="CLU_769343_0_0_6"/>
<organism evidence="2 5">
    <name type="scientific">Vibrio tubiashii ATCC 19109</name>
    <dbReference type="NCBI Taxonomy" id="1051646"/>
    <lineage>
        <taxon>Bacteria</taxon>
        <taxon>Pseudomonadati</taxon>
        <taxon>Pseudomonadota</taxon>
        <taxon>Gammaproteobacteria</taxon>
        <taxon>Vibrionales</taxon>
        <taxon>Vibrionaceae</taxon>
        <taxon>Vibrio</taxon>
        <taxon>Vibrio oreintalis group</taxon>
    </lineage>
</organism>
<dbReference type="PATRIC" id="fig|1051646.9.peg.5052"/>
<gene>
    <name evidence="2" type="ORF">IX91_25910</name>
    <name evidence="3" type="ORF">VITU9109_02897</name>
</gene>
<reference evidence="3 4" key="2">
    <citation type="journal article" date="2012" name="Int. J. Syst. Evol. Microbiol.">
        <title>Vibrio caribbeanicus sp. nov., isolated from the marine sponge Scleritoderma cyanea.</title>
        <authorList>
            <person name="Hoffmann M."/>
            <person name="Monday S.R."/>
            <person name="Allard M.W."/>
            <person name="Strain E.A."/>
            <person name="Whittaker P."/>
            <person name="Naum M."/>
            <person name="McCarthy P.J."/>
            <person name="Lopez J.V."/>
            <person name="Fischer M."/>
            <person name="Brown E.W."/>
        </authorList>
    </citation>
    <scope>NUCLEOTIDE SEQUENCE [LARGE SCALE GENOMIC DNA]</scope>
    <source>
        <strain evidence="3 4">ATCC 19109</strain>
    </source>
</reference>
<accession>F9T6T2</accession>
<dbReference type="eggNOG" id="COG1459">
    <property type="taxonomic scope" value="Bacteria"/>
</dbReference>
<evidence type="ECO:0000313" key="3">
    <source>
        <dbReference type="EMBL" id="EGU54487.1"/>
    </source>
</evidence>
<sequence length="360" mass="39563">MIDESDGYTIKKWFAFVVREARKSLNWSKKKQAETLSTLLVLIENKLYLKDAASLLVDHGNNKEKYIGAKIDRHLGNGTINEAVDSLEPDLSLTAFQALKAGTYANDIEAGLSNAIEALRLSDSVSWSLFWHLIKPFFGVIISCGITIIFSSKVMPIIETIIDVEQLPGIVIVADYVGSFFEIMGLPILVICSVLLTAIFFSLPFLTGNVRQKLDALPIYKQYRVLVSTMLLRSLTDLIKSSVSLDDALSRTKAISSPYLSEHLQKMMGSVDKGESNIGVILDTGLLLDEQAQVLKILGKTPDHEAILKSSSEIHKAKLTTTIDHVKAYGQSIIKSVGFAFIGLTLIAIVLSFLTIRASV</sequence>
<dbReference type="KEGG" id="vtu:IX91_25910"/>
<evidence type="ECO:0000256" key="1">
    <source>
        <dbReference type="SAM" id="Phobius"/>
    </source>
</evidence>